<evidence type="ECO:0000256" key="12">
    <source>
        <dbReference type="SAM" id="MobiDB-lite"/>
    </source>
</evidence>
<proteinExistence type="predicted"/>
<dbReference type="GO" id="GO:0035556">
    <property type="term" value="P:intracellular signal transduction"/>
    <property type="evidence" value="ECO:0007669"/>
    <property type="project" value="InterPro"/>
</dbReference>
<gene>
    <name evidence="16" type="primary">LOC115622833</name>
</gene>
<name>A0A6J2TCR5_DROLE</name>
<accession>A0A6J2TCR5</accession>
<sequence>MTEQTEIKPDENPIEEISSQGSFDEEFTTGENLKKWDWHILRTKCISLGIEKLFWRYVERLMITNIALYQFTIVTLLLFHILCLIFGAVEHNYSITLYGVGMVLVPVVLFANFRQIDRGKRKRPWAAISSWAVTLILTLMDIGVGLWISDYTGIVIPCYDHIVVVSIYLSLPIGVKVEAPLLGATVSLLYFLDVVFIYRKARRLQFFHLLDYAIYLFTLNFIMAIFPFFREVNLRKKLLGRRQLLQEHYLLKAAVENETALIHCILPQRIADTLKGDIRKRIKQKGIQRYMVPAFRTLFVEPHSNVSILSAEIMNYTSLTTTMEVKELVMFLHDLFVRFDVAAEKNETQRIQFLGDRYICVASIPKPNPAHAKCCVDLGLEMISIVSAINERRHLIIDMRIGVNSGEIFTGVVGSVKWQYDIWSPDVDITYRLSETGRVGKVHVTERTLKLLENEYVYSEGTERARNDPVFVRDLIKTYLVSKMRDSVLSIQIEEYSRRNIRESLASLSSNIVPLKSDQDMFKEIRRKTKDGMIEEVENMATGRTQFSRIFNFSKKSKDTAEDFLFKTQVTSVFMLFRNAKDEWKYCNQSDVLMKYTMFLTFFAGIMIFLKIAVQKYTTLKQMWQLILLLIVLALMFLCAFFQKLWLRYGRETVWQQPRFTLTRWIILASELIENRLLVRMILCCLSFAILYTMATIQVMDCPHKAFELELIEAELSDTIPAHICFRPWAITHNIVIVVLTIILFFGVPMMYKLGICGLIIISYIFTINLTYDFAYERSETTNWFFRAEAGHTWYVVAFFLMLIIKERHITFVNKVDYSSRLRYEMEQKRTEKTNRTIKILMANILPLHVGELFLEKRRKNEFFYEQIDKVAVMFAQIVSVDVDRLGLRVLNEFICYFDDLLDQFQSRFKIEKIKVVGWTYMAACGLQVDRFSDLSVTTVDDDDDEENRSSVRFDTNIDNSSDDWFVDRRFVRPKKHRFLRADDECVFIMSQFALELLRVTRELRVQNIFLDNGRNIRGMLKIGISHGTVSAGVVGISKPHYDLWGHPVNLASEMSNTGVLDAIHVSERTAVVLRRYDIRCDYRGQTSCKSLGELPTYLVAVDESSNFMPNEDEDLYPGQFMDDNEDMEIVERLSVGSRDSLFLSPSDYILNIKSSEPGQTGSHLEDDTDYEEEKEFIQTLIPKSDSIYSITSKTLKTSSSFGKKTRSTLFHRKKDKRRLQMDTSNIVTQTLPDESMEPDENAHEEEEEQERETGSEKDKNRLSGGAPNFYLEDIEDNDSDA</sequence>
<keyword evidence="10 13" id="KW-0472">Membrane</keyword>
<dbReference type="GO" id="GO:0005886">
    <property type="term" value="C:plasma membrane"/>
    <property type="evidence" value="ECO:0007669"/>
    <property type="project" value="TreeGrafter"/>
</dbReference>
<dbReference type="PROSITE" id="PS50125">
    <property type="entry name" value="GUANYLATE_CYCLASE_2"/>
    <property type="match status" value="2"/>
</dbReference>
<evidence type="ECO:0000256" key="6">
    <source>
        <dbReference type="ARBA" id="ARBA00022741"/>
    </source>
</evidence>
<dbReference type="Gene3D" id="3.30.70.1230">
    <property type="entry name" value="Nucleotide cyclase"/>
    <property type="match status" value="2"/>
</dbReference>
<evidence type="ECO:0000256" key="11">
    <source>
        <dbReference type="ARBA" id="ARBA00023239"/>
    </source>
</evidence>
<dbReference type="PANTHER" id="PTHR45627">
    <property type="entry name" value="ADENYLATE CYCLASE TYPE 1"/>
    <property type="match status" value="1"/>
</dbReference>
<dbReference type="CDD" id="cd07302">
    <property type="entry name" value="CHD"/>
    <property type="match status" value="2"/>
</dbReference>
<feature type="compositionally biased region" description="Acidic residues" evidence="12">
    <location>
        <begin position="1235"/>
        <end position="1251"/>
    </location>
</feature>
<dbReference type="GO" id="GO:0009190">
    <property type="term" value="P:cyclic nucleotide biosynthetic process"/>
    <property type="evidence" value="ECO:0007669"/>
    <property type="project" value="InterPro"/>
</dbReference>
<protein>
    <recommendedName>
        <fullName evidence="3">adenylate cyclase</fullName>
        <ecNumber evidence="3">4.6.1.1</ecNumber>
    </recommendedName>
</protein>
<evidence type="ECO:0000256" key="13">
    <source>
        <dbReference type="SAM" id="Phobius"/>
    </source>
</evidence>
<dbReference type="RefSeq" id="XP_030372772.1">
    <property type="nucleotide sequence ID" value="XM_030516912.1"/>
</dbReference>
<evidence type="ECO:0000256" key="7">
    <source>
        <dbReference type="ARBA" id="ARBA00022840"/>
    </source>
</evidence>
<feature type="transmembrane region" description="Helical" evidence="13">
    <location>
        <begin position="754"/>
        <end position="772"/>
    </location>
</feature>
<feature type="region of interest" description="Disordered" evidence="12">
    <location>
        <begin position="1213"/>
        <end position="1282"/>
    </location>
</feature>
<dbReference type="GO" id="GO:0007189">
    <property type="term" value="P:adenylate cyclase-activating G protein-coupled receptor signaling pathway"/>
    <property type="evidence" value="ECO:0007669"/>
    <property type="project" value="TreeGrafter"/>
</dbReference>
<feature type="transmembrane region" description="Helical" evidence="13">
    <location>
        <begin position="720"/>
        <end position="747"/>
    </location>
</feature>
<keyword evidence="9 13" id="KW-1133">Transmembrane helix</keyword>
<feature type="compositionally biased region" description="Polar residues" evidence="12">
    <location>
        <begin position="1222"/>
        <end position="1233"/>
    </location>
</feature>
<feature type="domain" description="Guanylate cyclase" evidence="14">
    <location>
        <begin position="862"/>
        <end position="1056"/>
    </location>
</feature>
<dbReference type="Pfam" id="PF00211">
    <property type="entry name" value="Guanylate_cyc"/>
    <property type="match status" value="3"/>
</dbReference>
<feature type="transmembrane region" description="Helical" evidence="13">
    <location>
        <begin position="210"/>
        <end position="229"/>
    </location>
</feature>
<keyword evidence="5" id="KW-0479">Metal-binding</keyword>
<feature type="compositionally biased region" description="Acidic residues" evidence="12">
    <location>
        <begin position="1273"/>
        <end position="1282"/>
    </location>
</feature>
<evidence type="ECO:0000256" key="9">
    <source>
        <dbReference type="ARBA" id="ARBA00022989"/>
    </source>
</evidence>
<feature type="transmembrane region" description="Helical" evidence="13">
    <location>
        <begin position="154"/>
        <end position="174"/>
    </location>
</feature>
<dbReference type="GO" id="GO:0005524">
    <property type="term" value="F:ATP binding"/>
    <property type="evidence" value="ECO:0007669"/>
    <property type="project" value="UniProtKB-KW"/>
</dbReference>
<dbReference type="SMART" id="SM00044">
    <property type="entry name" value="CYCc"/>
    <property type="match status" value="2"/>
</dbReference>
<evidence type="ECO:0000313" key="15">
    <source>
        <dbReference type="Proteomes" id="UP000504634"/>
    </source>
</evidence>
<dbReference type="SUPFAM" id="SSF55073">
    <property type="entry name" value="Nucleotide cyclase"/>
    <property type="match status" value="2"/>
</dbReference>
<organism evidence="15 16">
    <name type="scientific">Drosophila lebanonensis</name>
    <name type="common">Fruit fly</name>
    <name type="synonym">Scaptodrosophila lebanonensis</name>
    <dbReference type="NCBI Taxonomy" id="7225"/>
    <lineage>
        <taxon>Eukaryota</taxon>
        <taxon>Metazoa</taxon>
        <taxon>Ecdysozoa</taxon>
        <taxon>Arthropoda</taxon>
        <taxon>Hexapoda</taxon>
        <taxon>Insecta</taxon>
        <taxon>Pterygota</taxon>
        <taxon>Neoptera</taxon>
        <taxon>Endopterygota</taxon>
        <taxon>Diptera</taxon>
        <taxon>Brachycera</taxon>
        <taxon>Muscomorpha</taxon>
        <taxon>Ephydroidea</taxon>
        <taxon>Drosophilidae</taxon>
        <taxon>Scaptodrosophila</taxon>
    </lineage>
</organism>
<evidence type="ECO:0000256" key="10">
    <source>
        <dbReference type="ARBA" id="ARBA00023136"/>
    </source>
</evidence>
<keyword evidence="8" id="KW-0460">Magnesium</keyword>
<feature type="transmembrane region" description="Helical" evidence="13">
    <location>
        <begin position="181"/>
        <end position="198"/>
    </location>
</feature>
<feature type="transmembrane region" description="Helical" evidence="13">
    <location>
        <begin position="125"/>
        <end position="148"/>
    </location>
</feature>
<keyword evidence="7" id="KW-0067">ATP-binding</keyword>
<evidence type="ECO:0000259" key="14">
    <source>
        <dbReference type="PROSITE" id="PS50125"/>
    </source>
</evidence>
<feature type="transmembrane region" description="Helical" evidence="13">
    <location>
        <begin position="66"/>
        <end position="89"/>
    </location>
</feature>
<feature type="compositionally biased region" description="Basic and acidic residues" evidence="12">
    <location>
        <begin position="1252"/>
        <end position="1262"/>
    </location>
</feature>
<evidence type="ECO:0000256" key="8">
    <source>
        <dbReference type="ARBA" id="ARBA00022842"/>
    </source>
</evidence>
<evidence type="ECO:0000313" key="16">
    <source>
        <dbReference type="RefSeq" id="XP_030372772.1"/>
    </source>
</evidence>
<feature type="domain" description="Guanylate cyclase" evidence="14">
    <location>
        <begin position="307"/>
        <end position="434"/>
    </location>
</feature>
<dbReference type="InterPro" id="IPR001054">
    <property type="entry name" value="A/G_cyclase"/>
</dbReference>
<keyword evidence="4 13" id="KW-0812">Transmembrane</keyword>
<feature type="transmembrane region" description="Helical" evidence="13">
    <location>
        <begin position="95"/>
        <end position="113"/>
    </location>
</feature>
<evidence type="ECO:0000256" key="1">
    <source>
        <dbReference type="ARBA" id="ARBA00001593"/>
    </source>
</evidence>
<dbReference type="EC" id="4.6.1.1" evidence="3"/>
<dbReference type="GO" id="GO:0004016">
    <property type="term" value="F:adenylate cyclase activity"/>
    <property type="evidence" value="ECO:0007669"/>
    <property type="project" value="UniProtKB-EC"/>
</dbReference>
<comment type="subcellular location">
    <subcellularLocation>
        <location evidence="2">Membrane</location>
        <topology evidence="2">Multi-pass membrane protein</topology>
    </subcellularLocation>
</comment>
<dbReference type="FunFam" id="3.30.70.1230:FF:000024">
    <property type="entry name" value="ACXA, isoform A"/>
    <property type="match status" value="1"/>
</dbReference>
<evidence type="ECO:0000256" key="3">
    <source>
        <dbReference type="ARBA" id="ARBA00012201"/>
    </source>
</evidence>
<keyword evidence="6" id="KW-0547">Nucleotide-binding</keyword>
<feature type="transmembrane region" description="Helical" evidence="13">
    <location>
        <begin position="626"/>
        <end position="647"/>
    </location>
</feature>
<dbReference type="InterPro" id="IPR029787">
    <property type="entry name" value="Nucleotide_cyclase"/>
</dbReference>
<keyword evidence="11" id="KW-0456">Lyase</keyword>
<dbReference type="GeneID" id="115622833"/>
<feature type="region of interest" description="Disordered" evidence="12">
    <location>
        <begin position="1154"/>
        <end position="1175"/>
    </location>
</feature>
<dbReference type="OrthoDB" id="10006362at2759"/>
<dbReference type="Proteomes" id="UP000504634">
    <property type="component" value="Unplaced"/>
</dbReference>
<evidence type="ECO:0000256" key="4">
    <source>
        <dbReference type="ARBA" id="ARBA00022692"/>
    </source>
</evidence>
<evidence type="ECO:0000256" key="2">
    <source>
        <dbReference type="ARBA" id="ARBA00004141"/>
    </source>
</evidence>
<evidence type="ECO:0000256" key="5">
    <source>
        <dbReference type="ARBA" id="ARBA00022723"/>
    </source>
</evidence>
<dbReference type="GO" id="GO:0046872">
    <property type="term" value="F:metal ion binding"/>
    <property type="evidence" value="ECO:0007669"/>
    <property type="project" value="UniProtKB-KW"/>
</dbReference>
<reference evidence="16" key="1">
    <citation type="submission" date="2025-08" db="UniProtKB">
        <authorList>
            <consortium name="RefSeq"/>
        </authorList>
    </citation>
    <scope>IDENTIFICATION</scope>
    <source>
        <strain evidence="16">11010-0011.00</strain>
        <tissue evidence="16">Whole body</tissue>
    </source>
</reference>
<feature type="compositionally biased region" description="Polar residues" evidence="12">
    <location>
        <begin position="1154"/>
        <end position="1163"/>
    </location>
</feature>
<dbReference type="PANTHER" id="PTHR45627:SF23">
    <property type="entry name" value="AT30656P-RELATED"/>
    <property type="match status" value="1"/>
</dbReference>
<comment type="catalytic activity">
    <reaction evidence="1">
        <text>ATP = 3',5'-cyclic AMP + diphosphate</text>
        <dbReference type="Rhea" id="RHEA:15389"/>
        <dbReference type="ChEBI" id="CHEBI:30616"/>
        <dbReference type="ChEBI" id="CHEBI:33019"/>
        <dbReference type="ChEBI" id="CHEBI:58165"/>
        <dbReference type="EC" id="4.6.1.1"/>
    </reaction>
</comment>
<feature type="transmembrane region" description="Helical" evidence="13">
    <location>
        <begin position="677"/>
        <end position="700"/>
    </location>
</feature>
<feature type="transmembrane region" description="Helical" evidence="13">
    <location>
        <begin position="593"/>
        <end position="614"/>
    </location>
</feature>
<keyword evidence="15" id="KW-1185">Reference proteome</keyword>